<dbReference type="PANTHER" id="PTHR43103:SF3">
    <property type="entry name" value="ADP-L-GLYCERO-D-MANNO-HEPTOSE-6-EPIMERASE"/>
    <property type="match status" value="1"/>
</dbReference>
<evidence type="ECO:0000259" key="3">
    <source>
        <dbReference type="Pfam" id="PF01370"/>
    </source>
</evidence>
<proteinExistence type="predicted"/>
<dbReference type="Gene3D" id="3.90.25.10">
    <property type="entry name" value="UDP-galactose 4-epimerase, domain 1"/>
    <property type="match status" value="1"/>
</dbReference>
<dbReference type="InterPro" id="IPR050005">
    <property type="entry name" value="DenD"/>
</dbReference>
<accession>A0A4C1U0C6</accession>
<evidence type="ECO:0000313" key="4">
    <source>
        <dbReference type="EMBL" id="GBP19762.1"/>
    </source>
</evidence>
<dbReference type="GO" id="GO:0016491">
    <property type="term" value="F:oxidoreductase activity"/>
    <property type="evidence" value="ECO:0007669"/>
    <property type="project" value="InterPro"/>
</dbReference>
<evidence type="ECO:0000256" key="1">
    <source>
        <dbReference type="ARBA" id="ARBA00022857"/>
    </source>
</evidence>
<name>A0A4C1U0C6_EUMVA</name>
<reference evidence="4 5" key="1">
    <citation type="journal article" date="2019" name="Commun. Biol.">
        <title>The bagworm genome reveals a unique fibroin gene that provides high tensile strength.</title>
        <authorList>
            <person name="Kono N."/>
            <person name="Nakamura H."/>
            <person name="Ohtoshi R."/>
            <person name="Tomita M."/>
            <person name="Numata K."/>
            <person name="Arakawa K."/>
        </authorList>
    </citation>
    <scope>NUCLEOTIDE SEQUENCE [LARGE SCALE GENOMIC DNA]</scope>
</reference>
<sequence>MKVIVTGGAGFLGQKLASALLETKQFSFDKLVLIDVTQPVSPKNDPRVVCLALDLTNFEALDRVLDKECEIIFHLAAIVSGHAESDFDLGVRVNFDATRQILEIIRRKMLTTRLVFTSTVGVFGGYLPEVVTDYTYVTPQNSYGMAKAMCELLINDYSRRGYVDGRIVRLPAVSVRAGTANKAVTSFVSGIIREPLNGEEAICPVSSNLAIWLTSPYVVIKNIIHAATLPIGSLGPWRVVNLPGITVTVDEMISALRKVAGDEVVSLIRFEEDEAIKEMVNSFPIKFDNRRALNLGFSVDANFEDVIRAYIHYDLKKV</sequence>
<feature type="domain" description="NAD-dependent epimerase/dehydratase" evidence="3">
    <location>
        <begin position="3"/>
        <end position="201"/>
    </location>
</feature>
<dbReference type="Gene3D" id="3.40.50.720">
    <property type="entry name" value="NAD(P)-binding Rossmann-like Domain"/>
    <property type="match status" value="1"/>
</dbReference>
<organism evidence="4 5">
    <name type="scientific">Eumeta variegata</name>
    <name type="common">Bagworm moth</name>
    <name type="synonym">Eumeta japonica</name>
    <dbReference type="NCBI Taxonomy" id="151549"/>
    <lineage>
        <taxon>Eukaryota</taxon>
        <taxon>Metazoa</taxon>
        <taxon>Ecdysozoa</taxon>
        <taxon>Arthropoda</taxon>
        <taxon>Hexapoda</taxon>
        <taxon>Insecta</taxon>
        <taxon>Pterygota</taxon>
        <taxon>Neoptera</taxon>
        <taxon>Endopterygota</taxon>
        <taxon>Lepidoptera</taxon>
        <taxon>Glossata</taxon>
        <taxon>Ditrysia</taxon>
        <taxon>Tineoidea</taxon>
        <taxon>Psychidae</taxon>
        <taxon>Oiketicinae</taxon>
        <taxon>Eumeta</taxon>
    </lineage>
</organism>
<dbReference type="NCBIfam" id="NF043036">
    <property type="entry name" value="ErythonDh"/>
    <property type="match status" value="1"/>
</dbReference>
<dbReference type="InterPro" id="IPR036291">
    <property type="entry name" value="NAD(P)-bd_dom_sf"/>
</dbReference>
<dbReference type="CDD" id="cd05238">
    <property type="entry name" value="Gne_like_SDR_e"/>
    <property type="match status" value="1"/>
</dbReference>
<dbReference type="Pfam" id="PF01370">
    <property type="entry name" value="Epimerase"/>
    <property type="match status" value="1"/>
</dbReference>
<dbReference type="InterPro" id="IPR001509">
    <property type="entry name" value="Epimerase_deHydtase"/>
</dbReference>
<dbReference type="STRING" id="151549.A0A4C1U0C6"/>
<evidence type="ECO:0000313" key="5">
    <source>
        <dbReference type="Proteomes" id="UP000299102"/>
    </source>
</evidence>
<dbReference type="AlphaFoldDB" id="A0A4C1U0C6"/>
<keyword evidence="1" id="KW-0521">NADP</keyword>
<keyword evidence="2" id="KW-0119">Carbohydrate metabolism</keyword>
<evidence type="ECO:0000256" key="2">
    <source>
        <dbReference type="ARBA" id="ARBA00023277"/>
    </source>
</evidence>
<comment type="caution">
    <text evidence="4">The sequence shown here is derived from an EMBL/GenBank/DDBJ whole genome shotgun (WGS) entry which is preliminary data.</text>
</comment>
<keyword evidence="5" id="KW-1185">Reference proteome</keyword>
<dbReference type="EMBL" id="BGZK01000111">
    <property type="protein sequence ID" value="GBP19762.1"/>
    <property type="molecule type" value="Genomic_DNA"/>
</dbReference>
<dbReference type="SUPFAM" id="SSF51735">
    <property type="entry name" value="NAD(P)-binding Rossmann-fold domains"/>
    <property type="match status" value="1"/>
</dbReference>
<dbReference type="OrthoDB" id="16464at2759"/>
<protein>
    <submittedName>
        <fullName evidence="4">D-erythronate dehydrogenase</fullName>
    </submittedName>
</protein>
<gene>
    <name evidence="4" type="primary">denD</name>
    <name evidence="4" type="ORF">EVAR_8922_1</name>
</gene>
<dbReference type="PANTHER" id="PTHR43103">
    <property type="entry name" value="NUCLEOSIDE-DIPHOSPHATE-SUGAR EPIMERASE"/>
    <property type="match status" value="1"/>
</dbReference>
<dbReference type="Proteomes" id="UP000299102">
    <property type="component" value="Unassembled WGS sequence"/>
</dbReference>